<evidence type="ECO:0000256" key="3">
    <source>
        <dbReference type="ARBA" id="ARBA00022475"/>
    </source>
</evidence>
<dbReference type="PROSITE" id="PS50928">
    <property type="entry name" value="ABC_TM1"/>
    <property type="match status" value="1"/>
</dbReference>
<dbReference type="EMBL" id="BAAAQD010000054">
    <property type="protein sequence ID" value="GAA1575354.1"/>
    <property type="molecule type" value="Genomic_DNA"/>
</dbReference>
<evidence type="ECO:0000256" key="7">
    <source>
        <dbReference type="RuleBase" id="RU363032"/>
    </source>
</evidence>
<dbReference type="InterPro" id="IPR035906">
    <property type="entry name" value="MetI-like_sf"/>
</dbReference>
<evidence type="ECO:0000256" key="2">
    <source>
        <dbReference type="ARBA" id="ARBA00022448"/>
    </source>
</evidence>
<comment type="similarity">
    <text evidence="7">Belongs to the binding-protein-dependent transport system permease family.</text>
</comment>
<accession>A0ABN2DDA9</accession>
<keyword evidence="3" id="KW-1003">Cell membrane</keyword>
<reference evidence="10 11" key="1">
    <citation type="journal article" date="2019" name="Int. J. Syst. Evol. Microbiol.">
        <title>The Global Catalogue of Microorganisms (GCM) 10K type strain sequencing project: providing services to taxonomists for standard genome sequencing and annotation.</title>
        <authorList>
            <consortium name="The Broad Institute Genomics Platform"/>
            <consortium name="The Broad Institute Genome Sequencing Center for Infectious Disease"/>
            <person name="Wu L."/>
            <person name="Ma J."/>
        </authorList>
    </citation>
    <scope>NUCLEOTIDE SEQUENCE [LARGE SCALE GENOMIC DNA]</scope>
    <source>
        <strain evidence="10 11">JCM 15933</strain>
    </source>
</reference>
<dbReference type="InterPro" id="IPR050809">
    <property type="entry name" value="UgpAE/MalFG_permease"/>
</dbReference>
<dbReference type="SUPFAM" id="SSF161098">
    <property type="entry name" value="MetI-like"/>
    <property type="match status" value="1"/>
</dbReference>
<evidence type="ECO:0000259" key="9">
    <source>
        <dbReference type="PROSITE" id="PS50928"/>
    </source>
</evidence>
<dbReference type="InterPro" id="IPR000515">
    <property type="entry name" value="MetI-like"/>
</dbReference>
<protein>
    <submittedName>
        <fullName evidence="10">Sugar ABC transporter permease</fullName>
    </submittedName>
</protein>
<feature type="transmembrane region" description="Helical" evidence="7">
    <location>
        <begin position="128"/>
        <end position="149"/>
    </location>
</feature>
<dbReference type="Pfam" id="PF00528">
    <property type="entry name" value="BPD_transp_1"/>
    <property type="match status" value="1"/>
</dbReference>
<dbReference type="CDD" id="cd06261">
    <property type="entry name" value="TM_PBP2"/>
    <property type="match status" value="1"/>
</dbReference>
<evidence type="ECO:0000313" key="11">
    <source>
        <dbReference type="Proteomes" id="UP001501470"/>
    </source>
</evidence>
<dbReference type="Proteomes" id="UP001501470">
    <property type="component" value="Unassembled WGS sequence"/>
</dbReference>
<keyword evidence="2 7" id="KW-0813">Transport</keyword>
<feature type="region of interest" description="Disordered" evidence="8">
    <location>
        <begin position="1"/>
        <end position="23"/>
    </location>
</feature>
<organism evidence="10 11">
    <name type="scientific">Dactylosporangium maewongense</name>
    <dbReference type="NCBI Taxonomy" id="634393"/>
    <lineage>
        <taxon>Bacteria</taxon>
        <taxon>Bacillati</taxon>
        <taxon>Actinomycetota</taxon>
        <taxon>Actinomycetes</taxon>
        <taxon>Micromonosporales</taxon>
        <taxon>Micromonosporaceae</taxon>
        <taxon>Dactylosporangium</taxon>
    </lineage>
</organism>
<feature type="transmembrane region" description="Helical" evidence="7">
    <location>
        <begin position="90"/>
        <end position="116"/>
    </location>
</feature>
<feature type="transmembrane region" description="Helical" evidence="7">
    <location>
        <begin position="176"/>
        <end position="198"/>
    </location>
</feature>
<comment type="caution">
    <text evidence="10">The sequence shown here is derived from an EMBL/GenBank/DDBJ whole genome shotgun (WGS) entry which is preliminary data.</text>
</comment>
<gene>
    <name evidence="10" type="ORF">GCM10009827_116520</name>
</gene>
<dbReference type="PANTHER" id="PTHR43227">
    <property type="entry name" value="BLL4140 PROTEIN"/>
    <property type="match status" value="1"/>
</dbReference>
<feature type="transmembrane region" description="Helical" evidence="7">
    <location>
        <begin position="287"/>
        <end position="308"/>
    </location>
</feature>
<evidence type="ECO:0000256" key="6">
    <source>
        <dbReference type="ARBA" id="ARBA00023136"/>
    </source>
</evidence>
<name>A0ABN2DDA9_9ACTN</name>
<evidence type="ECO:0000256" key="8">
    <source>
        <dbReference type="SAM" id="MobiDB-lite"/>
    </source>
</evidence>
<feature type="transmembrane region" description="Helical" evidence="7">
    <location>
        <begin position="36"/>
        <end position="60"/>
    </location>
</feature>
<sequence length="319" mass="35130">MGMSVATTPVRGRRNRPRTGADGALARQQRRIYLPFITPALAIYLVLFVAPAFFGVYVSFQRWRGAGDQMKPVGLANYRRLLDDDVFKTAFVNTIQIVLACGAGIFLLAFAATVLLRRMRAKKVLRPVLFFPYIVSPIAIGVALGLLLAPDGLVNALLRAVGLDGLATNWLSPDNIFKTIMVGIVWVSAGFYVILLMAGVDQIPAYYYEESELAGANEFQKFRHVTLPMAWDVVSVAAVLWVINSIRIFEFVYAFTGTGDAPPVSSRTLTIQQFLVSTGGRNPAYELGYACAMGVVMVVLIVLLVGLLRRLMRRDAIQF</sequence>
<dbReference type="Gene3D" id="1.10.3720.10">
    <property type="entry name" value="MetI-like"/>
    <property type="match status" value="1"/>
</dbReference>
<keyword evidence="4 7" id="KW-0812">Transmembrane</keyword>
<comment type="subcellular location">
    <subcellularLocation>
        <location evidence="1 7">Cell membrane</location>
        <topology evidence="1 7">Multi-pass membrane protein</topology>
    </subcellularLocation>
</comment>
<dbReference type="PANTHER" id="PTHR43227:SF11">
    <property type="entry name" value="BLL4140 PROTEIN"/>
    <property type="match status" value="1"/>
</dbReference>
<keyword evidence="11" id="KW-1185">Reference proteome</keyword>
<keyword evidence="5 7" id="KW-1133">Transmembrane helix</keyword>
<evidence type="ECO:0000256" key="5">
    <source>
        <dbReference type="ARBA" id="ARBA00022989"/>
    </source>
</evidence>
<proteinExistence type="inferred from homology"/>
<evidence type="ECO:0000256" key="1">
    <source>
        <dbReference type="ARBA" id="ARBA00004651"/>
    </source>
</evidence>
<evidence type="ECO:0000256" key="4">
    <source>
        <dbReference type="ARBA" id="ARBA00022692"/>
    </source>
</evidence>
<keyword evidence="6 7" id="KW-0472">Membrane</keyword>
<feature type="domain" description="ABC transmembrane type-1" evidence="9">
    <location>
        <begin position="86"/>
        <end position="308"/>
    </location>
</feature>
<feature type="transmembrane region" description="Helical" evidence="7">
    <location>
        <begin position="229"/>
        <end position="249"/>
    </location>
</feature>
<evidence type="ECO:0000313" key="10">
    <source>
        <dbReference type="EMBL" id="GAA1575354.1"/>
    </source>
</evidence>